<evidence type="ECO:0000256" key="1">
    <source>
        <dbReference type="SAM" id="Phobius"/>
    </source>
</evidence>
<organism evidence="2 3">
    <name type="scientific">Deinococcus yavapaiensis KR-236</name>
    <dbReference type="NCBI Taxonomy" id="694435"/>
    <lineage>
        <taxon>Bacteria</taxon>
        <taxon>Thermotogati</taxon>
        <taxon>Deinococcota</taxon>
        <taxon>Deinococci</taxon>
        <taxon>Deinococcales</taxon>
        <taxon>Deinococcaceae</taxon>
        <taxon>Deinococcus</taxon>
    </lineage>
</organism>
<reference evidence="2 3" key="1">
    <citation type="submission" date="2018-06" db="EMBL/GenBank/DDBJ databases">
        <title>Genomic Encyclopedia of Type Strains, Phase IV (KMG-IV): sequencing the most valuable type-strain genomes for metagenomic binning, comparative biology and taxonomic classification.</title>
        <authorList>
            <person name="Goeker M."/>
        </authorList>
    </citation>
    <scope>NUCLEOTIDE SEQUENCE [LARGE SCALE GENOMIC DNA]</scope>
    <source>
        <strain evidence="2 3">DSM 18048</strain>
    </source>
</reference>
<sequence>MIVNRWGFFATLAFVFLFRFVPDIELGTGIVLQSNDESSIVQTINQLGGLKFLFTMVISLIVLVSSLFVVLSKRYPADAQKWAFGSLGTVIGYWLAK</sequence>
<name>A0A318SJE6_9DEIO</name>
<keyword evidence="1" id="KW-1133">Transmembrane helix</keyword>
<comment type="caution">
    <text evidence="2">The sequence shown here is derived from an EMBL/GenBank/DDBJ whole genome shotgun (WGS) entry which is preliminary data.</text>
</comment>
<protein>
    <submittedName>
        <fullName evidence="2">Uncharacterized protein</fullName>
    </submittedName>
</protein>
<gene>
    <name evidence="2" type="ORF">DES52_113109</name>
</gene>
<proteinExistence type="predicted"/>
<keyword evidence="1" id="KW-0812">Transmembrane</keyword>
<dbReference type="EMBL" id="QJSX01000013">
    <property type="protein sequence ID" value="PYE52063.1"/>
    <property type="molecule type" value="Genomic_DNA"/>
</dbReference>
<keyword evidence="1" id="KW-0472">Membrane</keyword>
<feature type="transmembrane region" description="Helical" evidence="1">
    <location>
        <begin position="50"/>
        <end position="71"/>
    </location>
</feature>
<dbReference type="RefSeq" id="WP_110887831.1">
    <property type="nucleotide sequence ID" value="NZ_QJSX01000013.1"/>
</dbReference>
<keyword evidence="3" id="KW-1185">Reference proteome</keyword>
<evidence type="ECO:0000313" key="3">
    <source>
        <dbReference type="Proteomes" id="UP000248326"/>
    </source>
</evidence>
<evidence type="ECO:0000313" key="2">
    <source>
        <dbReference type="EMBL" id="PYE52063.1"/>
    </source>
</evidence>
<dbReference type="AlphaFoldDB" id="A0A318SJE6"/>
<accession>A0A318SJE6</accession>
<dbReference type="Proteomes" id="UP000248326">
    <property type="component" value="Unassembled WGS sequence"/>
</dbReference>